<name>A0A5C6BXN5_9BACT</name>
<organism evidence="3 4">
    <name type="scientific">Allorhodopirellula heiligendammensis</name>
    <dbReference type="NCBI Taxonomy" id="2714739"/>
    <lineage>
        <taxon>Bacteria</taxon>
        <taxon>Pseudomonadati</taxon>
        <taxon>Planctomycetota</taxon>
        <taxon>Planctomycetia</taxon>
        <taxon>Pirellulales</taxon>
        <taxon>Pirellulaceae</taxon>
        <taxon>Allorhodopirellula</taxon>
    </lineage>
</organism>
<accession>A0A5C6BXN5</accession>
<reference evidence="3 4" key="1">
    <citation type="journal article" date="2020" name="Antonie Van Leeuwenhoek">
        <title>Rhodopirellula heiligendammensis sp. nov., Rhodopirellula pilleata sp. nov., and Rhodopirellula solitaria sp. nov. isolated from natural or artificial marine surfaces in Northern Germany and California, USA, and emended description of the genus Rhodopirellula.</title>
        <authorList>
            <person name="Kallscheuer N."/>
            <person name="Wiegand S."/>
            <person name="Jogler M."/>
            <person name="Boedeker C."/>
            <person name="Peeters S.H."/>
            <person name="Rast P."/>
            <person name="Heuer A."/>
            <person name="Jetten M.S.M."/>
            <person name="Rohde M."/>
            <person name="Jogler C."/>
        </authorList>
    </citation>
    <scope>NUCLEOTIDE SEQUENCE [LARGE SCALE GENOMIC DNA]</scope>
    <source>
        <strain evidence="3 4">Poly21</strain>
    </source>
</reference>
<evidence type="ECO:0000313" key="4">
    <source>
        <dbReference type="Proteomes" id="UP000319908"/>
    </source>
</evidence>
<dbReference type="InterPro" id="IPR038765">
    <property type="entry name" value="Papain-like_cys_pep_sf"/>
</dbReference>
<sequence length="751" mass="82807">MNSDPSRSLRIDNRFVLGAVIAALAWFVGTTFTTESACLSYVVAAVLGGILGEKWSQVWPRHPVAPQDASGLPHATGLPNATALPNATGLPHGDMARLWGVMWRALLLLLVMIGALVLIFLWRISDRVTESSSMLLLAVDTIAHYGIALICILWAVWPRQGHVTMMVIALVTVLMTVASGGVSNSRTAQTAVGLVTVIGFVVAAQVIVSRHRFASITSDERRSNFRSEAWPYLLLTLSLILIVVSTLVQVTDSVLPNVQAEVFAQLKGRFENADSPVSWAGGGYVMGGRLGSVRQRILADPTGIALRGYCDNIPGYLRGNVYDSYTERRWRSRRRWVERDSNGAIIDMRRSRPVRALGGASVKLQRPSNQSRSRFSLNVNSVAPVNRIFAGTVEIHGHAEKGPQAFLPAAAMWVEGQGETIGVTPDGLINEGLNTAQPWVAGVAMSTETEELTADARELLSSVSPSILDQVAEIADEVCLGAISPSQKAQRIASYFQANFFYSLTPTMPPRGIDPIVHFLDTKHPGHCELFASASTLMMRTQGIPARYVTGYVMDEFDQSQSVYLARNRDAHAWVEYYDENQQRWLSLESTPGHEYRTLNVVHPDLSADVEANSPDGKPLAALGWLREQLGKLLSLRVTDALAAIFRVLQLPVLIGLVLWLWWRKRGDRSDARATALVAARRAMDRRLRRRGWTRRASETLHQFADRLESASCELGSEKELQQQAEFAQAAQWYRDHAIALYRQGPTVAKT</sequence>
<evidence type="ECO:0000256" key="1">
    <source>
        <dbReference type="SAM" id="Phobius"/>
    </source>
</evidence>
<feature type="transmembrane region" description="Helical" evidence="1">
    <location>
        <begin position="641"/>
        <end position="663"/>
    </location>
</feature>
<dbReference type="InterPro" id="IPR052901">
    <property type="entry name" value="Bact_TGase-like"/>
</dbReference>
<gene>
    <name evidence="3" type="primary">tgpA_2</name>
    <name evidence="3" type="ORF">Poly21_38430</name>
</gene>
<comment type="caution">
    <text evidence="3">The sequence shown here is derived from an EMBL/GenBank/DDBJ whole genome shotgun (WGS) entry which is preliminary data.</text>
</comment>
<dbReference type="OrthoDB" id="9804872at2"/>
<feature type="transmembrane region" description="Helical" evidence="1">
    <location>
        <begin position="134"/>
        <end position="156"/>
    </location>
</feature>
<feature type="transmembrane region" description="Helical" evidence="1">
    <location>
        <begin position="101"/>
        <end position="122"/>
    </location>
</feature>
<dbReference type="Pfam" id="PF01841">
    <property type="entry name" value="Transglut_core"/>
    <property type="match status" value="1"/>
</dbReference>
<feature type="transmembrane region" description="Helical" evidence="1">
    <location>
        <begin position="12"/>
        <end position="28"/>
    </location>
</feature>
<feature type="transmembrane region" description="Helical" evidence="1">
    <location>
        <begin position="163"/>
        <end position="182"/>
    </location>
</feature>
<feature type="domain" description="Transglutaminase-like" evidence="2">
    <location>
        <begin position="519"/>
        <end position="592"/>
    </location>
</feature>
<dbReference type="InterPro" id="IPR002931">
    <property type="entry name" value="Transglutaminase-like"/>
</dbReference>
<dbReference type="PANTHER" id="PTHR42736:SF1">
    <property type="entry name" value="PROTEIN-GLUTAMINE GAMMA-GLUTAMYLTRANSFERASE"/>
    <property type="match status" value="1"/>
</dbReference>
<dbReference type="AlphaFoldDB" id="A0A5C6BXN5"/>
<keyword evidence="4" id="KW-1185">Reference proteome</keyword>
<dbReference type="SUPFAM" id="SSF54001">
    <property type="entry name" value="Cysteine proteinases"/>
    <property type="match status" value="1"/>
</dbReference>
<dbReference type="SMART" id="SM00460">
    <property type="entry name" value="TGc"/>
    <property type="match status" value="1"/>
</dbReference>
<protein>
    <submittedName>
        <fullName evidence="3">Protein-glutamine gamma-glutamyltransferase</fullName>
        <ecNumber evidence="3">2.3.2.13</ecNumber>
    </submittedName>
</protein>
<feature type="transmembrane region" description="Helical" evidence="1">
    <location>
        <begin position="188"/>
        <end position="208"/>
    </location>
</feature>
<dbReference type="GO" id="GO:0003810">
    <property type="term" value="F:protein-glutamine gamma-glutamyltransferase activity"/>
    <property type="evidence" value="ECO:0007669"/>
    <property type="project" value="UniProtKB-EC"/>
</dbReference>
<keyword evidence="1" id="KW-0472">Membrane</keyword>
<dbReference type="Gene3D" id="3.10.620.30">
    <property type="match status" value="1"/>
</dbReference>
<keyword evidence="3" id="KW-0808">Transferase</keyword>
<keyword evidence="1" id="KW-0812">Transmembrane</keyword>
<proteinExistence type="predicted"/>
<evidence type="ECO:0000313" key="3">
    <source>
        <dbReference type="EMBL" id="TWU16638.1"/>
    </source>
</evidence>
<evidence type="ECO:0000259" key="2">
    <source>
        <dbReference type="SMART" id="SM00460"/>
    </source>
</evidence>
<keyword evidence="1" id="KW-1133">Transmembrane helix</keyword>
<dbReference type="RefSeq" id="WP_146408247.1">
    <property type="nucleotide sequence ID" value="NZ_SJPU01000002.1"/>
</dbReference>
<dbReference type="PANTHER" id="PTHR42736">
    <property type="entry name" value="PROTEIN-GLUTAMINE GAMMA-GLUTAMYLTRANSFERASE"/>
    <property type="match status" value="1"/>
</dbReference>
<feature type="transmembrane region" description="Helical" evidence="1">
    <location>
        <begin position="229"/>
        <end position="248"/>
    </location>
</feature>
<dbReference type="Proteomes" id="UP000319908">
    <property type="component" value="Unassembled WGS sequence"/>
</dbReference>
<dbReference type="EC" id="2.3.2.13" evidence="3"/>
<dbReference type="EMBL" id="SJPU01000002">
    <property type="protein sequence ID" value="TWU16638.1"/>
    <property type="molecule type" value="Genomic_DNA"/>
</dbReference>
<keyword evidence="3" id="KW-0012">Acyltransferase</keyword>